<reference evidence="2" key="1">
    <citation type="journal article" date="2011" name="Nat. Commun.">
        <title>Effector diversification within compartments of the Leptosphaeria maculans genome affected by Repeat-Induced Point mutations.</title>
        <authorList>
            <person name="Rouxel T."/>
            <person name="Grandaubert J."/>
            <person name="Hane J.K."/>
            <person name="Hoede C."/>
            <person name="van de Wouw A.P."/>
            <person name="Couloux A."/>
            <person name="Dominguez V."/>
            <person name="Anthouard V."/>
            <person name="Bally P."/>
            <person name="Bourras S."/>
            <person name="Cozijnsen A.J."/>
            <person name="Ciuffetti L.M."/>
            <person name="Degrave A."/>
            <person name="Dilmaghani A."/>
            <person name="Duret L."/>
            <person name="Fudal I."/>
            <person name="Goodwin S.B."/>
            <person name="Gout L."/>
            <person name="Glaser N."/>
            <person name="Linglin J."/>
            <person name="Kema G.H.J."/>
            <person name="Lapalu N."/>
            <person name="Lawrence C.B."/>
            <person name="May K."/>
            <person name="Meyer M."/>
            <person name="Ollivier B."/>
            <person name="Poulain J."/>
            <person name="Schoch C.L."/>
            <person name="Simon A."/>
            <person name="Spatafora J.W."/>
            <person name="Stachowiak A."/>
            <person name="Turgeon B.G."/>
            <person name="Tyler B.M."/>
            <person name="Vincent D."/>
            <person name="Weissenbach J."/>
            <person name="Amselem J."/>
            <person name="Quesneville H."/>
            <person name="Oliver R.P."/>
            <person name="Wincker P."/>
            <person name="Balesdent M.-H."/>
            <person name="Howlett B.J."/>
        </authorList>
    </citation>
    <scope>NUCLEOTIDE SEQUENCE [LARGE SCALE GENOMIC DNA]</scope>
    <source>
        <strain evidence="2">JN3 / isolate v23.1.3 / race Av1-4-5-6-7-8</strain>
    </source>
</reference>
<dbReference type="VEuPathDB" id="FungiDB:LEMA_P014310.1"/>
<dbReference type="InParanoid" id="E5A9G0"/>
<accession>E5A9G0</accession>
<name>E5A9G0_LEPMJ</name>
<evidence type="ECO:0000313" key="2">
    <source>
        <dbReference type="Proteomes" id="UP000002668"/>
    </source>
</evidence>
<organism evidence="2">
    <name type="scientific">Leptosphaeria maculans (strain JN3 / isolate v23.1.3 / race Av1-4-5-6-7-8)</name>
    <name type="common">Blackleg fungus</name>
    <name type="synonym">Phoma lingam</name>
    <dbReference type="NCBI Taxonomy" id="985895"/>
    <lineage>
        <taxon>Eukaryota</taxon>
        <taxon>Fungi</taxon>
        <taxon>Dikarya</taxon>
        <taxon>Ascomycota</taxon>
        <taxon>Pezizomycotina</taxon>
        <taxon>Dothideomycetes</taxon>
        <taxon>Pleosporomycetidae</taxon>
        <taxon>Pleosporales</taxon>
        <taxon>Pleosporineae</taxon>
        <taxon>Leptosphaeriaceae</taxon>
        <taxon>Plenodomus</taxon>
        <taxon>Plenodomus lingam/Leptosphaeria maculans species complex</taxon>
    </lineage>
</organism>
<proteinExistence type="predicted"/>
<dbReference type="HOGENOM" id="CLU_1993023_0_0_1"/>
<sequence length="125" mass="13272">MQFRPMSFVQIEFEGLSGATGARYGLFSAAIVKDASIQEKQISNINACIAGQTTAGPRLPWMASSSNGDDGHDSVVEVSEFMQVAGSIMYHKPSVDVLLDVDGAGPGFEDFTVSKPGPRTAHPHT</sequence>
<dbReference type="EMBL" id="FP929138">
    <property type="protein sequence ID" value="CBY00301.1"/>
    <property type="molecule type" value="Genomic_DNA"/>
</dbReference>
<evidence type="ECO:0000313" key="1">
    <source>
        <dbReference type="EMBL" id="CBY00301.1"/>
    </source>
</evidence>
<dbReference type="AlphaFoldDB" id="E5A9G0"/>
<dbReference type="GeneID" id="13293228"/>
<keyword evidence="2" id="KW-1185">Reference proteome</keyword>
<gene>
    <name evidence="1" type="ORF">LEMA_P014310.1</name>
</gene>
<dbReference type="Proteomes" id="UP000002668">
    <property type="component" value="Genome"/>
</dbReference>
<protein>
    <submittedName>
        <fullName evidence="1">Predicted protein</fullName>
    </submittedName>
</protein>